<keyword evidence="5 7" id="KW-1133">Transmembrane helix</keyword>
<evidence type="ECO:0000256" key="3">
    <source>
        <dbReference type="ARBA" id="ARBA00022519"/>
    </source>
</evidence>
<reference evidence="8 9" key="1">
    <citation type="submission" date="2018-01" db="EMBL/GenBank/DDBJ databases">
        <title>Genome sequence of Iodobacter sp. strain PCH194 isolated from Indian Trans-Himalaya.</title>
        <authorList>
            <person name="Kumar V."/>
            <person name="Thakur V."/>
            <person name="Kumar S."/>
            <person name="Singh D."/>
        </authorList>
    </citation>
    <scope>NUCLEOTIDE SEQUENCE [LARGE SCALE GENOMIC DNA]</scope>
    <source>
        <strain evidence="8 9">PCH194</strain>
    </source>
</reference>
<protein>
    <recommendedName>
        <fullName evidence="7">UPF0761 membrane protein C1H71_10240</fullName>
    </recommendedName>
</protein>
<proteinExistence type="inferred from homology"/>
<feature type="transmembrane region" description="Helical" evidence="7">
    <location>
        <begin position="71"/>
        <end position="93"/>
    </location>
</feature>
<dbReference type="AlphaFoldDB" id="A0A7G3G9L7"/>
<feature type="transmembrane region" description="Helical" evidence="7">
    <location>
        <begin position="286"/>
        <end position="309"/>
    </location>
</feature>
<gene>
    <name evidence="8" type="ORF">C1H71_10240</name>
</gene>
<organism evidence="8 9">
    <name type="scientific">Iodobacter fluviatilis</name>
    <dbReference type="NCBI Taxonomy" id="537"/>
    <lineage>
        <taxon>Bacteria</taxon>
        <taxon>Pseudomonadati</taxon>
        <taxon>Pseudomonadota</taxon>
        <taxon>Betaproteobacteria</taxon>
        <taxon>Neisseriales</taxon>
        <taxon>Chitinibacteraceae</taxon>
        <taxon>Iodobacter</taxon>
    </lineage>
</organism>
<dbReference type="EMBL" id="CP025781">
    <property type="protein sequence ID" value="QBC43889.1"/>
    <property type="molecule type" value="Genomic_DNA"/>
</dbReference>
<dbReference type="Pfam" id="PF03631">
    <property type="entry name" value="Virul_fac_BrkB"/>
    <property type="match status" value="1"/>
</dbReference>
<sequence>MRAVIKDKDLWHYNSKIVGLRYYKAHPSFNRKTVNLISRFDLGIFHRLFGFSRFVGRRLIADRCLQTAGSLTYTTLLALIPLLTIALSLFSAFPMFGDYSSKFKIFLLTNLVPDASGKVISVYMRQFSDNAERLTALGMIGLLVTALLLIFTIEKTFNEIWGIKRPRKLLQRTIIYWAALTLGPLLIGISISLTSWLYAQTGLHSNANILNLMLLKLGPLLLMLGSLTLLYLAVPNCYVPRSHALTAALVVAAALELMKRGFGLYIQQFGTFKLIYGAFASFPIFLMWLYVSWVIILGGAVLSACLSYWHASAWRWEGHQGTRLEQSIRLLLVLAEAHSQGEILHIDKLRRRTELGLDASYALLEEMALKNWVESTRDGEWILAVDLNKITLRNVFETMVTPLSARLEQGLTAVHEELKGVLEMTLAEYSEKNKALYKVS</sequence>
<keyword evidence="6 7" id="KW-0472">Membrane</keyword>
<comment type="subcellular location">
    <subcellularLocation>
        <location evidence="1 7">Cell membrane</location>
        <topology evidence="1 7">Multi-pass membrane protein</topology>
    </subcellularLocation>
</comment>
<evidence type="ECO:0000313" key="9">
    <source>
        <dbReference type="Proteomes" id="UP000515917"/>
    </source>
</evidence>
<keyword evidence="2 7" id="KW-1003">Cell membrane</keyword>
<dbReference type="PANTHER" id="PTHR30213:SF0">
    <property type="entry name" value="UPF0761 MEMBRANE PROTEIN YIHY"/>
    <property type="match status" value="1"/>
</dbReference>
<feature type="transmembrane region" description="Helical" evidence="7">
    <location>
        <begin position="209"/>
        <end position="232"/>
    </location>
</feature>
<dbReference type="GO" id="GO:0005886">
    <property type="term" value="C:plasma membrane"/>
    <property type="evidence" value="ECO:0007669"/>
    <property type="project" value="UniProtKB-SubCell"/>
</dbReference>
<evidence type="ECO:0000256" key="7">
    <source>
        <dbReference type="HAMAP-Rule" id="MF_00672"/>
    </source>
</evidence>
<feature type="transmembrane region" description="Helical" evidence="7">
    <location>
        <begin position="174"/>
        <end position="197"/>
    </location>
</feature>
<dbReference type="KEGG" id="ifl:C1H71_10240"/>
<evidence type="ECO:0000256" key="4">
    <source>
        <dbReference type="ARBA" id="ARBA00022692"/>
    </source>
</evidence>
<evidence type="ECO:0000256" key="6">
    <source>
        <dbReference type="ARBA" id="ARBA00023136"/>
    </source>
</evidence>
<dbReference type="InterPro" id="IPR023679">
    <property type="entry name" value="UPF0761_bac"/>
</dbReference>
<dbReference type="InterPro" id="IPR017039">
    <property type="entry name" value="Virul_fac_BrkB"/>
</dbReference>
<accession>A0A7G3G9L7</accession>
<evidence type="ECO:0000313" key="8">
    <source>
        <dbReference type="EMBL" id="QBC43889.1"/>
    </source>
</evidence>
<keyword evidence="3" id="KW-0997">Cell inner membrane</keyword>
<evidence type="ECO:0000256" key="5">
    <source>
        <dbReference type="ARBA" id="ARBA00022989"/>
    </source>
</evidence>
<dbReference type="HAMAP" id="MF_00672">
    <property type="entry name" value="UPF0761"/>
    <property type="match status" value="1"/>
</dbReference>
<evidence type="ECO:0000256" key="1">
    <source>
        <dbReference type="ARBA" id="ARBA00004651"/>
    </source>
</evidence>
<dbReference type="Proteomes" id="UP000515917">
    <property type="component" value="Chromosome"/>
</dbReference>
<feature type="transmembrane region" description="Helical" evidence="7">
    <location>
        <begin position="244"/>
        <end position="266"/>
    </location>
</feature>
<keyword evidence="9" id="KW-1185">Reference proteome</keyword>
<name>A0A7G3G9L7_9NEIS</name>
<feature type="transmembrane region" description="Helical" evidence="7">
    <location>
        <begin position="134"/>
        <end position="153"/>
    </location>
</feature>
<keyword evidence="4 7" id="KW-0812">Transmembrane</keyword>
<dbReference type="NCBIfam" id="TIGR00765">
    <property type="entry name" value="yihY_not_rbn"/>
    <property type="match status" value="1"/>
</dbReference>
<comment type="similarity">
    <text evidence="7">Belongs to the UPF0761 family.</text>
</comment>
<evidence type="ECO:0000256" key="2">
    <source>
        <dbReference type="ARBA" id="ARBA00022475"/>
    </source>
</evidence>
<dbReference type="PANTHER" id="PTHR30213">
    <property type="entry name" value="INNER MEMBRANE PROTEIN YHJD"/>
    <property type="match status" value="1"/>
</dbReference>